<evidence type="ECO:0000313" key="11">
    <source>
        <dbReference type="EMBL" id="KAL3234279.1"/>
    </source>
</evidence>
<comment type="subcellular location">
    <subcellularLocation>
        <location evidence="1">Cytoplasm</location>
    </subcellularLocation>
    <subcellularLocation>
        <location evidence="2">Nucleus</location>
        <location evidence="2">Nucleolus</location>
    </subcellularLocation>
</comment>
<dbReference type="InterPro" id="IPR050590">
    <property type="entry name" value="Exosome_comp_Rrp42_subfam"/>
</dbReference>
<dbReference type="Gene3D" id="3.30.230.70">
    <property type="entry name" value="GHMP Kinase, N-terminal domain"/>
    <property type="match status" value="1"/>
</dbReference>
<evidence type="ECO:0000256" key="8">
    <source>
        <dbReference type="ARBA" id="ARBA00023242"/>
    </source>
</evidence>
<evidence type="ECO:0000259" key="10">
    <source>
        <dbReference type="Pfam" id="PF01138"/>
    </source>
</evidence>
<keyword evidence="5" id="KW-0698">rRNA processing</keyword>
<proteinExistence type="inferred from homology"/>
<gene>
    <name evidence="11" type="ORF">RNJ44_03041</name>
</gene>
<evidence type="ECO:0000256" key="6">
    <source>
        <dbReference type="ARBA" id="ARBA00022835"/>
    </source>
</evidence>
<dbReference type="InterPro" id="IPR001247">
    <property type="entry name" value="ExoRNase_PH_dom1"/>
</dbReference>
<evidence type="ECO:0000256" key="7">
    <source>
        <dbReference type="ARBA" id="ARBA00022884"/>
    </source>
</evidence>
<keyword evidence="4" id="KW-0963">Cytoplasm</keyword>
<name>A0ABR4NYN0_9SACH</name>
<evidence type="ECO:0000256" key="2">
    <source>
        <dbReference type="ARBA" id="ARBA00004604"/>
    </source>
</evidence>
<keyword evidence="6" id="KW-0271">Exosome</keyword>
<feature type="domain" description="Exoribonuclease phosphorolytic" evidence="10">
    <location>
        <begin position="43"/>
        <end position="244"/>
    </location>
</feature>
<evidence type="ECO:0000256" key="1">
    <source>
        <dbReference type="ARBA" id="ARBA00004496"/>
    </source>
</evidence>
<dbReference type="PANTHER" id="PTHR11097:SF9">
    <property type="entry name" value="EXOSOME COMPLEX COMPONENT RRP43"/>
    <property type="match status" value="1"/>
</dbReference>
<dbReference type="SUPFAM" id="SSF54211">
    <property type="entry name" value="Ribosomal protein S5 domain 2-like"/>
    <property type="match status" value="1"/>
</dbReference>
<dbReference type="EMBL" id="JBEVYD010000003">
    <property type="protein sequence ID" value="KAL3234279.1"/>
    <property type="molecule type" value="Genomic_DNA"/>
</dbReference>
<evidence type="ECO:0000256" key="3">
    <source>
        <dbReference type="ARBA" id="ARBA00006678"/>
    </source>
</evidence>
<protein>
    <recommendedName>
        <fullName evidence="9">Ribosomal RNA-processing protein 43</fullName>
    </recommendedName>
</protein>
<dbReference type="InterPro" id="IPR020568">
    <property type="entry name" value="Ribosomal_Su5_D2-typ_SF"/>
</dbReference>
<comment type="similarity">
    <text evidence="3">Belongs to the RNase PH family.</text>
</comment>
<dbReference type="Pfam" id="PF01138">
    <property type="entry name" value="RNase_PH"/>
    <property type="match status" value="1"/>
</dbReference>
<keyword evidence="12" id="KW-1185">Reference proteome</keyword>
<evidence type="ECO:0000256" key="9">
    <source>
        <dbReference type="ARBA" id="ARBA00030617"/>
    </source>
</evidence>
<keyword evidence="8" id="KW-0539">Nucleus</keyword>
<accession>A0ABR4NYN0</accession>
<dbReference type="CDD" id="cd11358">
    <property type="entry name" value="RNase_PH"/>
    <property type="match status" value="1"/>
</dbReference>
<reference evidence="11 12" key="1">
    <citation type="submission" date="2024-05" db="EMBL/GenBank/DDBJ databases">
        <title>Long read based assembly of the Candida bracarensis genome reveals expanded adhesin content.</title>
        <authorList>
            <person name="Marcet-Houben M."/>
            <person name="Ksiezopolska E."/>
            <person name="Gabaldon T."/>
        </authorList>
    </citation>
    <scope>NUCLEOTIDE SEQUENCE [LARGE SCALE GENOMIC DNA]</scope>
    <source>
        <strain evidence="11 12">CBM6</strain>
    </source>
</reference>
<evidence type="ECO:0000256" key="5">
    <source>
        <dbReference type="ARBA" id="ARBA00022552"/>
    </source>
</evidence>
<keyword evidence="7" id="KW-0694">RNA-binding</keyword>
<dbReference type="InterPro" id="IPR027408">
    <property type="entry name" value="PNPase/RNase_PH_dom_sf"/>
</dbReference>
<evidence type="ECO:0000313" key="12">
    <source>
        <dbReference type="Proteomes" id="UP001623330"/>
    </source>
</evidence>
<organism evidence="11 12">
    <name type="scientific">Nakaseomyces bracarensis</name>
    <dbReference type="NCBI Taxonomy" id="273131"/>
    <lineage>
        <taxon>Eukaryota</taxon>
        <taxon>Fungi</taxon>
        <taxon>Dikarya</taxon>
        <taxon>Ascomycota</taxon>
        <taxon>Saccharomycotina</taxon>
        <taxon>Saccharomycetes</taxon>
        <taxon>Saccharomycetales</taxon>
        <taxon>Saccharomycetaceae</taxon>
        <taxon>Nakaseomyces</taxon>
    </lineage>
</organism>
<dbReference type="Proteomes" id="UP001623330">
    <property type="component" value="Unassembled WGS sequence"/>
</dbReference>
<sequence>MTETIDIHPITFPPEVLARISPELSLQRHLSLGIRPCLRKFAEFRDVEVDDDTLSRYSEQCRFDPNETANGILGSNVLKSGTTMVITTITGCIIEDAYNTALGESNFGEQEMMALEEGSATSINNFTSVYPVVEVERGRVGACTDEEMTISQKLYQSLLHSRIIPKPSLKVTPGIRSTDENGKTIITYPEDQGKANEDEDNIIQIKKKWSFVLYAKIIVFGRTGPVFDLCWNSLIYALQSTKLPMTFLDEKATDLKMTIRTKGRSTTIRETYEIFADPTKYRDLVINNDNLVYASNYGIIDIDPEAQLNKEETSEESSESNNDEMIIDMEEPTSVLLADIDTEAEETSVQSTISVLSNANGALTNVSVIGGNAKITPDMLKESLQLAKLRSLHLSKKLK</sequence>
<comment type="caution">
    <text evidence="11">The sequence shown here is derived from an EMBL/GenBank/DDBJ whole genome shotgun (WGS) entry which is preliminary data.</text>
</comment>
<evidence type="ECO:0000256" key="4">
    <source>
        <dbReference type="ARBA" id="ARBA00022490"/>
    </source>
</evidence>
<dbReference type="PANTHER" id="PTHR11097">
    <property type="entry name" value="EXOSOME COMPLEX EXONUCLEASE RIBOSOMAL RNA PROCESSING PROTEIN"/>
    <property type="match status" value="1"/>
</dbReference>